<dbReference type="AlphaFoldDB" id="A0A9J6C9N2"/>
<feature type="signal peptide" evidence="1">
    <location>
        <begin position="1"/>
        <end position="17"/>
    </location>
</feature>
<evidence type="ECO:0000313" key="3">
    <source>
        <dbReference type="Proteomes" id="UP001107558"/>
    </source>
</evidence>
<sequence length="133" mass="14449">MKIFVVSLLLLIVGAFAANENDGTKSNNGVKTKRAYTLGYGFSDPLTYDHDFIEHEPIVHHTPLAAAITHPVFPATAIHAPLVHAPVAKTSIVSTSVHHLPSTSYIGQVHAPILSPAAAYVAHHPLYTEYHRR</sequence>
<gene>
    <name evidence="2" type="ORF">PVAND_008145</name>
</gene>
<feature type="chain" id="PRO_5039914366" evidence="1">
    <location>
        <begin position="18"/>
        <end position="133"/>
    </location>
</feature>
<organism evidence="2 3">
    <name type="scientific">Polypedilum vanderplanki</name>
    <name type="common">Sleeping chironomid midge</name>
    <dbReference type="NCBI Taxonomy" id="319348"/>
    <lineage>
        <taxon>Eukaryota</taxon>
        <taxon>Metazoa</taxon>
        <taxon>Ecdysozoa</taxon>
        <taxon>Arthropoda</taxon>
        <taxon>Hexapoda</taxon>
        <taxon>Insecta</taxon>
        <taxon>Pterygota</taxon>
        <taxon>Neoptera</taxon>
        <taxon>Endopterygota</taxon>
        <taxon>Diptera</taxon>
        <taxon>Nematocera</taxon>
        <taxon>Chironomoidea</taxon>
        <taxon>Chironomidae</taxon>
        <taxon>Chironominae</taxon>
        <taxon>Polypedilum</taxon>
        <taxon>Polypedilum</taxon>
    </lineage>
</organism>
<protein>
    <submittedName>
        <fullName evidence="2">Uncharacterized protein</fullName>
    </submittedName>
</protein>
<evidence type="ECO:0000313" key="2">
    <source>
        <dbReference type="EMBL" id="KAG5678475.1"/>
    </source>
</evidence>
<comment type="caution">
    <text evidence="2">The sequence shown here is derived from an EMBL/GenBank/DDBJ whole genome shotgun (WGS) entry which is preliminary data.</text>
</comment>
<keyword evidence="1" id="KW-0732">Signal</keyword>
<dbReference type="EMBL" id="JADBJN010000002">
    <property type="protein sequence ID" value="KAG5678475.1"/>
    <property type="molecule type" value="Genomic_DNA"/>
</dbReference>
<name>A0A9J6C9N2_POLVA</name>
<reference evidence="2" key="1">
    <citation type="submission" date="2021-03" db="EMBL/GenBank/DDBJ databases">
        <title>Chromosome level genome of the anhydrobiotic midge Polypedilum vanderplanki.</title>
        <authorList>
            <person name="Yoshida Y."/>
            <person name="Kikawada T."/>
            <person name="Gusev O."/>
        </authorList>
    </citation>
    <scope>NUCLEOTIDE SEQUENCE</scope>
    <source>
        <strain evidence="2">NIAS01</strain>
        <tissue evidence="2">Whole body or cell culture</tissue>
    </source>
</reference>
<proteinExistence type="predicted"/>
<keyword evidence="3" id="KW-1185">Reference proteome</keyword>
<evidence type="ECO:0000256" key="1">
    <source>
        <dbReference type="SAM" id="SignalP"/>
    </source>
</evidence>
<dbReference type="Proteomes" id="UP001107558">
    <property type="component" value="Chromosome 2"/>
</dbReference>
<accession>A0A9J6C9N2</accession>